<evidence type="ECO:0000256" key="1">
    <source>
        <dbReference type="ARBA" id="ARBA00000085"/>
    </source>
</evidence>
<evidence type="ECO:0000256" key="11">
    <source>
        <dbReference type="ARBA" id="ARBA00022989"/>
    </source>
</evidence>
<keyword evidence="11 14" id="KW-1133">Transmembrane helix</keyword>
<feature type="transmembrane region" description="Helical" evidence="14">
    <location>
        <begin position="383"/>
        <end position="404"/>
    </location>
</feature>
<protein>
    <recommendedName>
        <fullName evidence="3">histidine kinase</fullName>
        <ecNumber evidence="3">2.7.13.3</ecNumber>
    </recommendedName>
</protein>
<gene>
    <name evidence="17" type="ORF">QOZ84_03680</name>
</gene>
<dbReference type="Pfam" id="PF02518">
    <property type="entry name" value="HATPase_c"/>
    <property type="match status" value="1"/>
</dbReference>
<dbReference type="RefSeq" id="WP_284131605.1">
    <property type="nucleotide sequence ID" value="NZ_JASKYM010000001.1"/>
</dbReference>
<dbReference type="CDD" id="cd00082">
    <property type="entry name" value="HisKA"/>
    <property type="match status" value="1"/>
</dbReference>
<keyword evidence="7 14" id="KW-0812">Transmembrane</keyword>
<dbReference type="InterPro" id="IPR005467">
    <property type="entry name" value="His_kinase_dom"/>
</dbReference>
<comment type="subcellular location">
    <subcellularLocation>
        <location evidence="2">Cell membrane</location>
        <topology evidence="2">Multi-pass membrane protein</topology>
    </subcellularLocation>
</comment>
<dbReference type="Pfam" id="PF00512">
    <property type="entry name" value="HisKA"/>
    <property type="match status" value="1"/>
</dbReference>
<feature type="transmembrane region" description="Helical" evidence="14">
    <location>
        <begin position="212"/>
        <end position="232"/>
    </location>
</feature>
<feature type="transmembrane region" description="Helical" evidence="14">
    <location>
        <begin position="359"/>
        <end position="377"/>
    </location>
</feature>
<dbReference type="Proteomes" id="UP001301012">
    <property type="component" value="Unassembled WGS sequence"/>
</dbReference>
<organism evidence="17 18">
    <name type="scientific">Romboutsia sedimentorum</name>
    <dbReference type="NCBI Taxonomy" id="1368474"/>
    <lineage>
        <taxon>Bacteria</taxon>
        <taxon>Bacillati</taxon>
        <taxon>Bacillota</taxon>
        <taxon>Clostridia</taxon>
        <taxon>Peptostreptococcales</taxon>
        <taxon>Peptostreptococcaceae</taxon>
        <taxon>Romboutsia</taxon>
    </lineage>
</organism>
<dbReference type="PROSITE" id="PS50885">
    <property type="entry name" value="HAMP"/>
    <property type="match status" value="1"/>
</dbReference>
<dbReference type="InterPro" id="IPR003661">
    <property type="entry name" value="HisK_dim/P_dom"/>
</dbReference>
<dbReference type="PANTHER" id="PTHR45528">
    <property type="entry name" value="SENSOR HISTIDINE KINASE CPXA"/>
    <property type="match status" value="1"/>
</dbReference>
<keyword evidence="13 14" id="KW-0472">Membrane</keyword>
<dbReference type="SMART" id="SM00387">
    <property type="entry name" value="HATPase_c"/>
    <property type="match status" value="1"/>
</dbReference>
<dbReference type="EC" id="2.7.13.3" evidence="3"/>
<dbReference type="PROSITE" id="PS50109">
    <property type="entry name" value="HIS_KIN"/>
    <property type="match status" value="1"/>
</dbReference>
<feature type="domain" description="HAMP" evidence="16">
    <location>
        <begin position="404"/>
        <end position="456"/>
    </location>
</feature>
<dbReference type="Gene3D" id="1.10.287.130">
    <property type="match status" value="1"/>
</dbReference>
<sequence length="687" mass="79228">MNSNKIKNILLTLSMASLAVLLVVIPATLTLYGEHQGLWTSYMHEDKKILEKDFYKSNKFEFSMLRPISYLLSDSVSNRGESKKEIEDIKKQSKNEINNSYKNMKFLAINVEDNSYYSNTKYKTVEEYKKNIDEYLDIEIHKTPMDKSYSKDINGKVVKNKSDIEYKLLNAIDIENMEIYISLPNPKEFKYNDNIYNFYNSYTQATKVVESLIAIVITSLAVFLISIFSYKLCKRNTPNKEGRILKISKKIPLELWLMGIFVGGVYYIVISFSGYYSGYDDIYTYIGMMSLAFIVNLIFIFIIHLFIKVLFGFDSKLDLLKNTIIYKIYKLLNKIYKIIKKNMETVLISSKKIPLIKRVIGLSVLFIVCSIILGLFIDSILYAGGIIFVITPFIAMGIFTWYIVKQLTYLSKIMDGTEKIKNGELNYKIETNGYDNFTVLAENINNIGDGLEKSIDSQLRSERMKSELITNVSHDLKTPLTSIINYVELIKKEENIQPQYINEYVNVLEAKGKRLKALIEDLFEASKASSGNIELNMEKLDIKQLLRQSIGEMEEKLGKANLDLKLNMLDDKVYVYADGRRMYRVFENLLSNIAKYSLNNTRVYIDLVENNENIKITMKNISSYELNFDVDEITERFKRSDESRNTEGSGLGLAIAKDLVKIQGGTFDVEIDGDLFKVTLEFKNIIK</sequence>
<evidence type="ECO:0000259" key="16">
    <source>
        <dbReference type="PROSITE" id="PS50885"/>
    </source>
</evidence>
<evidence type="ECO:0000313" key="18">
    <source>
        <dbReference type="Proteomes" id="UP001301012"/>
    </source>
</evidence>
<evidence type="ECO:0000256" key="7">
    <source>
        <dbReference type="ARBA" id="ARBA00022692"/>
    </source>
</evidence>
<dbReference type="GO" id="GO:0004673">
    <property type="term" value="F:protein histidine kinase activity"/>
    <property type="evidence" value="ECO:0007669"/>
    <property type="project" value="UniProtKB-EC"/>
</dbReference>
<keyword evidence="12" id="KW-0902">Two-component regulatory system</keyword>
<evidence type="ECO:0000256" key="14">
    <source>
        <dbReference type="SAM" id="Phobius"/>
    </source>
</evidence>
<evidence type="ECO:0000256" key="8">
    <source>
        <dbReference type="ARBA" id="ARBA00022741"/>
    </source>
</evidence>
<evidence type="ECO:0000313" key="17">
    <source>
        <dbReference type="EMBL" id="MDK2562638.1"/>
    </source>
</evidence>
<evidence type="ECO:0000256" key="2">
    <source>
        <dbReference type="ARBA" id="ARBA00004651"/>
    </source>
</evidence>
<evidence type="ECO:0000256" key="3">
    <source>
        <dbReference type="ARBA" id="ARBA00012438"/>
    </source>
</evidence>
<dbReference type="InterPro" id="IPR050398">
    <property type="entry name" value="HssS/ArlS-like"/>
</dbReference>
<feature type="domain" description="Histidine kinase" evidence="15">
    <location>
        <begin position="471"/>
        <end position="670"/>
    </location>
</feature>
<evidence type="ECO:0000256" key="5">
    <source>
        <dbReference type="ARBA" id="ARBA00022553"/>
    </source>
</evidence>
<dbReference type="SMART" id="SM00388">
    <property type="entry name" value="HisKA"/>
    <property type="match status" value="1"/>
</dbReference>
<evidence type="ECO:0000256" key="4">
    <source>
        <dbReference type="ARBA" id="ARBA00022475"/>
    </source>
</evidence>
<evidence type="ECO:0000256" key="9">
    <source>
        <dbReference type="ARBA" id="ARBA00022777"/>
    </source>
</evidence>
<proteinExistence type="predicted"/>
<evidence type="ECO:0000259" key="15">
    <source>
        <dbReference type="PROSITE" id="PS50109"/>
    </source>
</evidence>
<comment type="catalytic activity">
    <reaction evidence="1">
        <text>ATP + protein L-histidine = ADP + protein N-phospho-L-histidine.</text>
        <dbReference type="EC" id="2.7.13.3"/>
    </reaction>
</comment>
<keyword evidence="18" id="KW-1185">Reference proteome</keyword>
<dbReference type="InterPro" id="IPR003660">
    <property type="entry name" value="HAMP_dom"/>
</dbReference>
<evidence type="ECO:0000256" key="13">
    <source>
        <dbReference type="ARBA" id="ARBA00023136"/>
    </source>
</evidence>
<evidence type="ECO:0000256" key="10">
    <source>
        <dbReference type="ARBA" id="ARBA00022840"/>
    </source>
</evidence>
<dbReference type="InterPro" id="IPR003594">
    <property type="entry name" value="HATPase_dom"/>
</dbReference>
<keyword evidence="4" id="KW-1003">Cell membrane</keyword>
<dbReference type="Gene3D" id="3.30.565.10">
    <property type="entry name" value="Histidine kinase-like ATPase, C-terminal domain"/>
    <property type="match status" value="1"/>
</dbReference>
<keyword evidence="10" id="KW-0067">ATP-binding</keyword>
<dbReference type="EMBL" id="JASKYM010000001">
    <property type="protein sequence ID" value="MDK2562638.1"/>
    <property type="molecule type" value="Genomic_DNA"/>
</dbReference>
<keyword evidence="9 17" id="KW-0418">Kinase</keyword>
<reference evidence="17 18" key="1">
    <citation type="submission" date="2023-05" db="EMBL/GenBank/DDBJ databases">
        <title>Rombocin, a short stable natural nisin variant, displays selective antimicrobial activity against Listeria monocytogenes and employs dual mode of action to kill target bacterial strains.</title>
        <authorList>
            <person name="Wambui J."/>
            <person name="Stephan R."/>
            <person name="Kuipers O.P."/>
        </authorList>
    </citation>
    <scope>NUCLEOTIDE SEQUENCE [LARGE SCALE GENOMIC DNA]</scope>
    <source>
        <strain evidence="17 18">RC002</strain>
    </source>
</reference>
<feature type="transmembrane region" description="Helical" evidence="14">
    <location>
        <begin position="282"/>
        <end position="307"/>
    </location>
</feature>
<dbReference type="SUPFAM" id="SSF55874">
    <property type="entry name" value="ATPase domain of HSP90 chaperone/DNA topoisomerase II/histidine kinase"/>
    <property type="match status" value="1"/>
</dbReference>
<evidence type="ECO:0000256" key="6">
    <source>
        <dbReference type="ARBA" id="ARBA00022679"/>
    </source>
</evidence>
<keyword evidence="6 17" id="KW-0808">Transferase</keyword>
<dbReference type="Gene3D" id="6.10.340.10">
    <property type="match status" value="1"/>
</dbReference>
<keyword evidence="5" id="KW-0597">Phosphoprotein</keyword>
<name>A0ABT7E6T1_9FIRM</name>
<keyword evidence="8" id="KW-0547">Nucleotide-binding</keyword>
<dbReference type="SUPFAM" id="SSF47384">
    <property type="entry name" value="Homodimeric domain of signal transducing histidine kinase"/>
    <property type="match status" value="1"/>
</dbReference>
<comment type="caution">
    <text evidence="17">The sequence shown here is derived from an EMBL/GenBank/DDBJ whole genome shotgun (WGS) entry which is preliminary data.</text>
</comment>
<accession>A0ABT7E6T1</accession>
<evidence type="ECO:0000256" key="12">
    <source>
        <dbReference type="ARBA" id="ARBA00023012"/>
    </source>
</evidence>
<dbReference type="PANTHER" id="PTHR45528:SF1">
    <property type="entry name" value="SENSOR HISTIDINE KINASE CPXA"/>
    <property type="match status" value="1"/>
</dbReference>
<feature type="transmembrane region" description="Helical" evidence="14">
    <location>
        <begin position="253"/>
        <end position="276"/>
    </location>
</feature>
<dbReference type="InterPro" id="IPR036890">
    <property type="entry name" value="HATPase_C_sf"/>
</dbReference>
<dbReference type="InterPro" id="IPR036097">
    <property type="entry name" value="HisK_dim/P_sf"/>
</dbReference>